<dbReference type="PANTHER" id="PTHR38011">
    <property type="entry name" value="DIHYDROFOLATE REDUCTASE FAMILY PROTEIN (AFU_ORTHOLOGUE AFUA_8G06820)"/>
    <property type="match status" value="1"/>
</dbReference>
<evidence type="ECO:0000313" key="2">
    <source>
        <dbReference type="EMBL" id="MBW6396675.1"/>
    </source>
</evidence>
<dbReference type="Gene3D" id="3.40.430.10">
    <property type="entry name" value="Dihydrofolate Reductase, subunit A"/>
    <property type="match status" value="1"/>
</dbReference>
<protein>
    <submittedName>
        <fullName evidence="2">Dihydrofolate reductase family protein</fullName>
    </submittedName>
</protein>
<sequence length="191" mass="20919">MRKLIAGLKVSLDGKTEGADGTADWVETWSEEYGLTDRIDACLLGGGMYPGYERYWSAIQADPDTPVWITGAAPSQAELAWARFITRTPHYVLSRTLDSTAWPTTRFLRDFDAVASLKQQPGRDIYLVGGASVTAALMDAGLVDEIRLLAYPLIAGEGRSLFATTARRQGLALQDLRRLPDGRVSMTYAMA</sequence>
<dbReference type="PANTHER" id="PTHR38011:SF11">
    <property type="entry name" value="2,5-DIAMINO-6-RIBOSYLAMINO-4(3H)-PYRIMIDINONE 5'-PHOSPHATE REDUCTASE"/>
    <property type="match status" value="1"/>
</dbReference>
<evidence type="ECO:0000259" key="1">
    <source>
        <dbReference type="Pfam" id="PF01872"/>
    </source>
</evidence>
<evidence type="ECO:0000313" key="3">
    <source>
        <dbReference type="Proteomes" id="UP001196565"/>
    </source>
</evidence>
<name>A0ABS7A3L0_9PROT</name>
<dbReference type="Proteomes" id="UP001196565">
    <property type="component" value="Unassembled WGS sequence"/>
</dbReference>
<proteinExistence type="predicted"/>
<dbReference type="SUPFAM" id="SSF53597">
    <property type="entry name" value="Dihydrofolate reductase-like"/>
    <property type="match status" value="1"/>
</dbReference>
<dbReference type="InterPro" id="IPR050765">
    <property type="entry name" value="Riboflavin_Biosynth_HTPR"/>
</dbReference>
<dbReference type="InterPro" id="IPR002734">
    <property type="entry name" value="RibDG_C"/>
</dbReference>
<gene>
    <name evidence="2" type="ORF">KPL78_02395</name>
</gene>
<dbReference type="Pfam" id="PF01872">
    <property type="entry name" value="RibD_C"/>
    <property type="match status" value="1"/>
</dbReference>
<accession>A0ABS7A3L0</accession>
<dbReference type="EMBL" id="JAHYBZ010000001">
    <property type="protein sequence ID" value="MBW6396675.1"/>
    <property type="molecule type" value="Genomic_DNA"/>
</dbReference>
<organism evidence="2 3">
    <name type="scientific">Roseomonas alba</name>
    <dbReference type="NCBI Taxonomy" id="2846776"/>
    <lineage>
        <taxon>Bacteria</taxon>
        <taxon>Pseudomonadati</taxon>
        <taxon>Pseudomonadota</taxon>
        <taxon>Alphaproteobacteria</taxon>
        <taxon>Acetobacterales</taxon>
        <taxon>Roseomonadaceae</taxon>
        <taxon>Roseomonas</taxon>
    </lineage>
</organism>
<feature type="domain" description="Bacterial bifunctional deaminase-reductase C-terminal" evidence="1">
    <location>
        <begin position="2"/>
        <end position="175"/>
    </location>
</feature>
<dbReference type="InterPro" id="IPR024072">
    <property type="entry name" value="DHFR-like_dom_sf"/>
</dbReference>
<comment type="caution">
    <text evidence="2">The sequence shown here is derived from an EMBL/GenBank/DDBJ whole genome shotgun (WGS) entry which is preliminary data.</text>
</comment>
<keyword evidence="3" id="KW-1185">Reference proteome</keyword>
<reference evidence="2 3" key="1">
    <citation type="submission" date="2021-07" db="EMBL/GenBank/DDBJ databases">
        <authorList>
            <person name="So Y."/>
        </authorList>
    </citation>
    <scope>NUCLEOTIDE SEQUENCE [LARGE SCALE GENOMIC DNA]</scope>
    <source>
        <strain evidence="2 3">HJA6</strain>
    </source>
</reference>
<dbReference type="RefSeq" id="WP_219761126.1">
    <property type="nucleotide sequence ID" value="NZ_JAHYBZ010000001.1"/>
</dbReference>